<comment type="caution">
    <text evidence="11">The sequence shown here is derived from an EMBL/GenBank/DDBJ whole genome shotgun (WGS) entry which is preliminary data.</text>
</comment>
<dbReference type="InterPro" id="IPR011324">
    <property type="entry name" value="Cytotoxic_necrot_fac-like_cat"/>
</dbReference>
<comment type="catalytic activity">
    <reaction evidence="9">
        <text>S-methyl-5'-thioadenosine + phosphate = 5-(methylsulfanyl)-alpha-D-ribose 1-phosphate + adenine</text>
        <dbReference type="Rhea" id="RHEA:11852"/>
        <dbReference type="ChEBI" id="CHEBI:16708"/>
        <dbReference type="ChEBI" id="CHEBI:17509"/>
        <dbReference type="ChEBI" id="CHEBI:43474"/>
        <dbReference type="ChEBI" id="CHEBI:58533"/>
        <dbReference type="EC" id="2.4.2.28"/>
    </reaction>
    <physiologicalReaction direction="left-to-right" evidence="9">
        <dbReference type="Rhea" id="RHEA:11853"/>
    </physiologicalReaction>
</comment>
<comment type="catalytic activity">
    <reaction evidence="1">
        <text>inosine + phosphate = alpha-D-ribose 1-phosphate + hypoxanthine</text>
        <dbReference type="Rhea" id="RHEA:27646"/>
        <dbReference type="ChEBI" id="CHEBI:17368"/>
        <dbReference type="ChEBI" id="CHEBI:17596"/>
        <dbReference type="ChEBI" id="CHEBI:43474"/>
        <dbReference type="ChEBI" id="CHEBI:57720"/>
        <dbReference type="EC" id="2.4.2.1"/>
    </reaction>
    <physiologicalReaction direction="left-to-right" evidence="1">
        <dbReference type="Rhea" id="RHEA:27647"/>
    </physiologicalReaction>
</comment>
<organism evidence="11 12">
    <name type="scientific">Talaromyces proteolyticus</name>
    <dbReference type="NCBI Taxonomy" id="1131652"/>
    <lineage>
        <taxon>Eukaryota</taxon>
        <taxon>Fungi</taxon>
        <taxon>Dikarya</taxon>
        <taxon>Ascomycota</taxon>
        <taxon>Pezizomycotina</taxon>
        <taxon>Eurotiomycetes</taxon>
        <taxon>Eurotiomycetidae</taxon>
        <taxon>Eurotiales</taxon>
        <taxon>Trichocomaceae</taxon>
        <taxon>Talaromyces</taxon>
        <taxon>Talaromyces sect. Bacilispori</taxon>
    </lineage>
</organism>
<dbReference type="GeneID" id="70244486"/>
<dbReference type="InterPro" id="IPR003730">
    <property type="entry name" value="Cu_polyphenol_OxRdtase"/>
</dbReference>
<sequence>MNICVSTRETPAYTALPKFDSHIGAAYTGKGTSPNNHHFSFRRPSSEPSSSEQQTQKTFQSNLAQLSATIGFNPSRVTLPNGPWPHSGQAIIAESESFRWIENPLTGALMPVTSTEDCEPVTYDGIVTKSKQFVLGIQGADCPSIFLYDPEQNVISIAHAGWKPLVRGVVANSIRMMEELGAQSERVVAYVSPGCGDRYNCFHWDEAMESHIKEVFTDARREEFSQDHSLRYVMTDADRRELEGALGREIGDADATTFCLTVLVRRELEQCGVRAENISWSDDSTVVTRYKDQEKGEERQELPPFQYHSYRRERPEHGLSMGVLFLKN</sequence>
<evidence type="ECO:0000256" key="8">
    <source>
        <dbReference type="ARBA" id="ARBA00048968"/>
    </source>
</evidence>
<feature type="compositionally biased region" description="Low complexity" evidence="10">
    <location>
        <begin position="42"/>
        <end position="54"/>
    </location>
</feature>
<keyword evidence="6" id="KW-0862">Zinc</keyword>
<comment type="catalytic activity">
    <reaction evidence="8">
        <text>adenosine + phosphate = alpha-D-ribose 1-phosphate + adenine</text>
        <dbReference type="Rhea" id="RHEA:27642"/>
        <dbReference type="ChEBI" id="CHEBI:16335"/>
        <dbReference type="ChEBI" id="CHEBI:16708"/>
        <dbReference type="ChEBI" id="CHEBI:43474"/>
        <dbReference type="ChEBI" id="CHEBI:57720"/>
        <dbReference type="EC" id="2.4.2.1"/>
    </reaction>
    <physiologicalReaction direction="left-to-right" evidence="8">
        <dbReference type="Rhea" id="RHEA:27643"/>
    </physiologicalReaction>
</comment>
<dbReference type="GO" id="GO:0017061">
    <property type="term" value="F:S-methyl-5-thioadenosine phosphorylase activity"/>
    <property type="evidence" value="ECO:0007669"/>
    <property type="project" value="UniProtKB-EC"/>
</dbReference>
<evidence type="ECO:0000256" key="10">
    <source>
        <dbReference type="SAM" id="MobiDB-lite"/>
    </source>
</evidence>
<dbReference type="Pfam" id="PF02578">
    <property type="entry name" value="Cu-oxidase_4"/>
    <property type="match status" value="1"/>
</dbReference>
<dbReference type="InterPro" id="IPR038371">
    <property type="entry name" value="Cu_polyphenol_OxRdtase_sf"/>
</dbReference>
<accession>A0AAD4PWC7</accession>
<dbReference type="EMBL" id="JAJTJA010000008">
    <property type="protein sequence ID" value="KAH8694945.1"/>
    <property type="molecule type" value="Genomic_DNA"/>
</dbReference>
<comment type="similarity">
    <text evidence="2">Belongs to the purine nucleoside phosphorylase YfiH/LACC1 family.</text>
</comment>
<comment type="catalytic activity">
    <reaction evidence="7">
        <text>adenosine + H2O + H(+) = inosine + NH4(+)</text>
        <dbReference type="Rhea" id="RHEA:24408"/>
        <dbReference type="ChEBI" id="CHEBI:15377"/>
        <dbReference type="ChEBI" id="CHEBI:15378"/>
        <dbReference type="ChEBI" id="CHEBI:16335"/>
        <dbReference type="ChEBI" id="CHEBI:17596"/>
        <dbReference type="ChEBI" id="CHEBI:28938"/>
        <dbReference type="EC" id="3.5.4.4"/>
    </reaction>
    <physiologicalReaction direction="left-to-right" evidence="7">
        <dbReference type="Rhea" id="RHEA:24409"/>
    </physiologicalReaction>
</comment>
<evidence type="ECO:0000256" key="3">
    <source>
        <dbReference type="ARBA" id="ARBA00022679"/>
    </source>
</evidence>
<evidence type="ECO:0000256" key="7">
    <source>
        <dbReference type="ARBA" id="ARBA00047989"/>
    </source>
</evidence>
<dbReference type="Gene3D" id="3.60.140.10">
    <property type="entry name" value="CNF1/YfiH-like putative cysteine hydrolases"/>
    <property type="match status" value="1"/>
</dbReference>
<dbReference type="CDD" id="cd16833">
    <property type="entry name" value="YfiH"/>
    <property type="match status" value="1"/>
</dbReference>
<keyword evidence="3" id="KW-0808">Transferase</keyword>
<evidence type="ECO:0000256" key="2">
    <source>
        <dbReference type="ARBA" id="ARBA00007353"/>
    </source>
</evidence>
<keyword evidence="12" id="KW-1185">Reference proteome</keyword>
<evidence type="ECO:0000256" key="9">
    <source>
        <dbReference type="ARBA" id="ARBA00049893"/>
    </source>
</evidence>
<keyword evidence="4" id="KW-0479">Metal-binding</keyword>
<gene>
    <name evidence="11" type="ORF">BGW36DRAFT_360667</name>
</gene>
<dbReference type="Proteomes" id="UP001201262">
    <property type="component" value="Unassembled WGS sequence"/>
</dbReference>
<dbReference type="GO" id="GO:0016787">
    <property type="term" value="F:hydrolase activity"/>
    <property type="evidence" value="ECO:0007669"/>
    <property type="project" value="UniProtKB-KW"/>
</dbReference>
<protein>
    <submittedName>
        <fullName evidence="11">Multi-copper polyphenol oxidoreductase laccase-domain-containing protein</fullName>
    </submittedName>
</protein>
<reference evidence="11" key="1">
    <citation type="submission" date="2021-12" db="EMBL/GenBank/DDBJ databases">
        <title>Convergent genome expansion in fungi linked to evolution of root-endophyte symbiosis.</title>
        <authorList>
            <consortium name="DOE Joint Genome Institute"/>
            <person name="Ke Y.-H."/>
            <person name="Bonito G."/>
            <person name="Liao H.-L."/>
            <person name="Looney B."/>
            <person name="Rojas-Flechas A."/>
            <person name="Nash J."/>
            <person name="Hameed K."/>
            <person name="Schadt C."/>
            <person name="Martin F."/>
            <person name="Crous P.W."/>
            <person name="Miettinen O."/>
            <person name="Magnuson J.K."/>
            <person name="Labbe J."/>
            <person name="Jacobson D."/>
            <person name="Doktycz M.J."/>
            <person name="Veneault-Fourrey C."/>
            <person name="Kuo A."/>
            <person name="Mondo S."/>
            <person name="Calhoun S."/>
            <person name="Riley R."/>
            <person name="Ohm R."/>
            <person name="LaButti K."/>
            <person name="Andreopoulos B."/>
            <person name="Pangilinan J."/>
            <person name="Nolan M."/>
            <person name="Tritt A."/>
            <person name="Clum A."/>
            <person name="Lipzen A."/>
            <person name="Daum C."/>
            <person name="Barry K."/>
            <person name="Grigoriev I.V."/>
            <person name="Vilgalys R."/>
        </authorList>
    </citation>
    <scope>NUCLEOTIDE SEQUENCE</scope>
    <source>
        <strain evidence="11">PMI_201</strain>
    </source>
</reference>
<evidence type="ECO:0000256" key="6">
    <source>
        <dbReference type="ARBA" id="ARBA00022833"/>
    </source>
</evidence>
<dbReference type="PANTHER" id="PTHR30616:SF2">
    <property type="entry name" value="PURINE NUCLEOSIDE PHOSPHORYLASE LACC1"/>
    <property type="match status" value="1"/>
</dbReference>
<keyword evidence="5" id="KW-0378">Hydrolase</keyword>
<feature type="region of interest" description="Disordered" evidence="10">
    <location>
        <begin position="27"/>
        <end position="59"/>
    </location>
</feature>
<name>A0AAD4PWC7_9EURO</name>
<evidence type="ECO:0000256" key="1">
    <source>
        <dbReference type="ARBA" id="ARBA00000553"/>
    </source>
</evidence>
<proteinExistence type="inferred from homology"/>
<evidence type="ECO:0000256" key="5">
    <source>
        <dbReference type="ARBA" id="ARBA00022801"/>
    </source>
</evidence>
<evidence type="ECO:0000313" key="12">
    <source>
        <dbReference type="Proteomes" id="UP001201262"/>
    </source>
</evidence>
<evidence type="ECO:0000256" key="4">
    <source>
        <dbReference type="ARBA" id="ARBA00022723"/>
    </source>
</evidence>
<evidence type="ECO:0000313" key="11">
    <source>
        <dbReference type="EMBL" id="KAH8694945.1"/>
    </source>
</evidence>
<dbReference type="RefSeq" id="XP_046070087.1">
    <property type="nucleotide sequence ID" value="XM_046214199.1"/>
</dbReference>
<dbReference type="PANTHER" id="PTHR30616">
    <property type="entry name" value="UNCHARACTERIZED PROTEIN YFIH"/>
    <property type="match status" value="1"/>
</dbReference>
<dbReference type="AlphaFoldDB" id="A0AAD4PWC7"/>
<dbReference type="SUPFAM" id="SSF64438">
    <property type="entry name" value="CNF1/YfiH-like putative cysteine hydrolases"/>
    <property type="match status" value="1"/>
</dbReference>
<dbReference type="GO" id="GO:0005507">
    <property type="term" value="F:copper ion binding"/>
    <property type="evidence" value="ECO:0007669"/>
    <property type="project" value="TreeGrafter"/>
</dbReference>